<sequence length="553" mass="59739">MKHRFCAAALAAVLLLSAAPLSPAASAAFSDAEGTWAAEVIEKAEGYGLMNGYPDGTFGVGKELTRGEFVAVLCRMFGWDAASPGAPSFSDCPASHWAYSYVETALAHGVMDAGGAFRPEDYISREEMAVMLVRALGYGTLAQSLSGLELPFDDITDNRGYIAIAYDIGMITGVAGAGGQLKFLPRDSATREEAAAMLVRVYERYTSKLDWLHGFYAFSSYSQIDLTASMDAVSVGWARMEYDPAAGPVLNSSRTNGNDWVRPDDPTPATDYWDARSLPYNLNVYASAGDSIPLPDGTTTSTVAAVTGTPEVRAQAVAALAAASTDYAGLTIDFEGLKGDTIKLNYVTFLKELDAVLPQGKTLYVCVQPDTWYTGFDYRGIGEAADKVILMAHDYQWTSVPDSYVGTTNTDSPVTPFASVYEALRDLTDPATGVADRSKLALQISFGSAGFHVDGEDRLLETTIYHPAPSTLALRLAQPDTQVVYSEEFRNPCALYTTEDGSRYKVWYENEQSVLDKVALARMFGITGVSLWRIGNIPADGTYDVWSALLTQR</sequence>
<dbReference type="RefSeq" id="WP_044938073.1">
    <property type="nucleotide sequence ID" value="NZ_KN174161.1"/>
</dbReference>
<evidence type="ECO:0000313" key="6">
    <source>
        <dbReference type="Proteomes" id="UP000029585"/>
    </source>
</evidence>
<dbReference type="PANTHER" id="PTHR43308:SF5">
    <property type="entry name" value="S-LAYER PROTEIN _ PEPTIDOGLYCAN ENDO-BETA-N-ACETYLGLUCOSAMINIDASE"/>
    <property type="match status" value="1"/>
</dbReference>
<dbReference type="InterPro" id="IPR011583">
    <property type="entry name" value="Chitinase_II/V-like_cat"/>
</dbReference>
<evidence type="ECO:0000256" key="2">
    <source>
        <dbReference type="SAM" id="SignalP"/>
    </source>
</evidence>
<evidence type="ECO:0000256" key="1">
    <source>
        <dbReference type="ARBA" id="ARBA00022737"/>
    </source>
</evidence>
<keyword evidence="2" id="KW-0732">Signal</keyword>
<dbReference type="InterPro" id="IPR001119">
    <property type="entry name" value="SLH_dom"/>
</dbReference>
<dbReference type="eggNOG" id="COG3858">
    <property type="taxonomic scope" value="Bacteria"/>
</dbReference>
<keyword evidence="1" id="KW-0677">Repeat</keyword>
<dbReference type="Gene3D" id="3.20.20.80">
    <property type="entry name" value="Glycosidases"/>
    <property type="match status" value="1"/>
</dbReference>
<dbReference type="HOGENOM" id="CLU_036057_0_0_9"/>
<dbReference type="Gene3D" id="3.10.50.10">
    <property type="match status" value="1"/>
</dbReference>
<dbReference type="InterPro" id="IPR001223">
    <property type="entry name" value="Glyco_hydro18_cat"/>
</dbReference>
<dbReference type="PROSITE" id="PS51910">
    <property type="entry name" value="GH18_2"/>
    <property type="match status" value="1"/>
</dbReference>
<dbReference type="InterPro" id="IPR029070">
    <property type="entry name" value="Chitinase_insertion_sf"/>
</dbReference>
<gene>
    <name evidence="5" type="ORF">HMPREF9460_00059</name>
</gene>
<dbReference type="Pfam" id="PF00704">
    <property type="entry name" value="Glyco_hydro_18"/>
    <property type="match status" value="1"/>
</dbReference>
<feature type="domain" description="SLH" evidence="3">
    <location>
        <begin position="147"/>
        <end position="212"/>
    </location>
</feature>
<dbReference type="SMART" id="SM00636">
    <property type="entry name" value="Glyco_18"/>
    <property type="match status" value="1"/>
</dbReference>
<evidence type="ECO:0000313" key="5">
    <source>
        <dbReference type="EMBL" id="KGF57508.1"/>
    </source>
</evidence>
<proteinExistence type="predicted"/>
<evidence type="ECO:0000259" key="3">
    <source>
        <dbReference type="PROSITE" id="PS51272"/>
    </source>
</evidence>
<dbReference type="InterPro" id="IPR051465">
    <property type="entry name" value="Cell_Envelope_Struct_Comp"/>
</dbReference>
<comment type="caution">
    <text evidence="5">The sequence shown here is derived from an EMBL/GenBank/DDBJ whole genome shotgun (WGS) entry which is preliminary data.</text>
</comment>
<keyword evidence="6" id="KW-1185">Reference proteome</keyword>
<dbReference type="GO" id="GO:0005975">
    <property type="term" value="P:carbohydrate metabolic process"/>
    <property type="evidence" value="ECO:0007669"/>
    <property type="project" value="InterPro"/>
</dbReference>
<dbReference type="Pfam" id="PF00395">
    <property type="entry name" value="SLH"/>
    <property type="match status" value="2"/>
</dbReference>
<dbReference type="PROSITE" id="PS51272">
    <property type="entry name" value="SLH"/>
    <property type="match status" value="3"/>
</dbReference>
<dbReference type="InterPro" id="IPR017853">
    <property type="entry name" value="GH"/>
</dbReference>
<name>A0A096BDJ8_FLAPL</name>
<dbReference type="Proteomes" id="UP000029585">
    <property type="component" value="Unassembled WGS sequence"/>
</dbReference>
<feature type="domain" description="SLH" evidence="3">
    <location>
        <begin position="85"/>
        <end position="146"/>
    </location>
</feature>
<accession>A0A096BDJ8</accession>
<dbReference type="PATRIC" id="fig|742738.3.peg.61"/>
<dbReference type="AlphaFoldDB" id="A0A096BDJ8"/>
<protein>
    <recommendedName>
        <fullName evidence="7">GH18 domain-containing protein</fullName>
    </recommendedName>
</protein>
<dbReference type="SUPFAM" id="SSF51445">
    <property type="entry name" value="(Trans)glycosidases"/>
    <property type="match status" value="1"/>
</dbReference>
<evidence type="ECO:0000259" key="4">
    <source>
        <dbReference type="PROSITE" id="PS51910"/>
    </source>
</evidence>
<evidence type="ECO:0008006" key="7">
    <source>
        <dbReference type="Google" id="ProtNLM"/>
    </source>
</evidence>
<dbReference type="GO" id="GO:0008061">
    <property type="term" value="F:chitin binding"/>
    <property type="evidence" value="ECO:0007669"/>
    <property type="project" value="InterPro"/>
</dbReference>
<feature type="domain" description="SLH" evidence="3">
    <location>
        <begin position="24"/>
        <end position="84"/>
    </location>
</feature>
<reference evidence="5 6" key="1">
    <citation type="submission" date="2011-08" db="EMBL/GenBank/DDBJ databases">
        <title>The Genome Sequence of Clostridium orbiscindens 1_3_50AFAA.</title>
        <authorList>
            <consortium name="The Broad Institute Genome Sequencing Platform"/>
            <person name="Earl A."/>
            <person name="Ward D."/>
            <person name="Feldgarden M."/>
            <person name="Gevers D."/>
            <person name="Daigneault M."/>
            <person name="Strauss J."/>
            <person name="Allen-Vercoe E."/>
            <person name="Young S.K."/>
            <person name="Zeng Q."/>
            <person name="Gargeya S."/>
            <person name="Fitzgerald M."/>
            <person name="Haas B."/>
            <person name="Abouelleil A."/>
            <person name="Alvarado L."/>
            <person name="Arachchi H.M."/>
            <person name="Berlin A."/>
            <person name="Brown A."/>
            <person name="Chapman S.B."/>
            <person name="Chen Z."/>
            <person name="Dunbar C."/>
            <person name="Freedman E."/>
            <person name="Gearin G."/>
            <person name="Gellesch M."/>
            <person name="Goldberg J."/>
            <person name="Griggs A."/>
            <person name="Gujja S."/>
            <person name="Heiman D."/>
            <person name="Howarth C."/>
            <person name="Larson L."/>
            <person name="Lui A."/>
            <person name="MacDonald P.J.P."/>
            <person name="Montmayeur A."/>
            <person name="Murphy C."/>
            <person name="Neiman D."/>
            <person name="Pearson M."/>
            <person name="Priest M."/>
            <person name="Roberts A."/>
            <person name="Saif S."/>
            <person name="Shea T."/>
            <person name="Shenoy N."/>
            <person name="Sisk P."/>
            <person name="Stolte C."/>
            <person name="Sykes S."/>
            <person name="Wortman J."/>
            <person name="Nusbaum C."/>
            <person name="Birren B."/>
        </authorList>
    </citation>
    <scope>NUCLEOTIDE SEQUENCE [LARGE SCALE GENOMIC DNA]</scope>
    <source>
        <strain evidence="5 6">1_3_50AFAA</strain>
    </source>
</reference>
<feature type="chain" id="PRO_5001917201" description="GH18 domain-containing protein" evidence="2">
    <location>
        <begin position="28"/>
        <end position="553"/>
    </location>
</feature>
<feature type="signal peptide" evidence="2">
    <location>
        <begin position="1"/>
        <end position="27"/>
    </location>
</feature>
<dbReference type="EMBL" id="ADLO01000003">
    <property type="protein sequence ID" value="KGF57508.1"/>
    <property type="molecule type" value="Genomic_DNA"/>
</dbReference>
<feature type="domain" description="GH18" evidence="4">
    <location>
        <begin position="199"/>
        <end position="553"/>
    </location>
</feature>
<dbReference type="PANTHER" id="PTHR43308">
    <property type="entry name" value="OUTER MEMBRANE PROTEIN ALPHA-RELATED"/>
    <property type="match status" value="1"/>
</dbReference>
<organism evidence="5 6">
    <name type="scientific">Flavonifractor plautii 1_3_50AFAA</name>
    <dbReference type="NCBI Taxonomy" id="742738"/>
    <lineage>
        <taxon>Bacteria</taxon>
        <taxon>Bacillati</taxon>
        <taxon>Bacillota</taxon>
        <taxon>Clostridia</taxon>
        <taxon>Eubacteriales</taxon>
        <taxon>Oscillospiraceae</taxon>
        <taxon>Flavonifractor</taxon>
    </lineage>
</organism>